<feature type="compositionally biased region" description="Pro residues" evidence="1">
    <location>
        <begin position="27"/>
        <end position="37"/>
    </location>
</feature>
<evidence type="ECO:0000256" key="1">
    <source>
        <dbReference type="SAM" id="MobiDB-lite"/>
    </source>
</evidence>
<evidence type="ECO:0000313" key="2">
    <source>
        <dbReference type="EMBL" id="CAA9542850.1"/>
    </source>
</evidence>
<protein>
    <submittedName>
        <fullName evidence="2">Uncharacterized protein</fullName>
    </submittedName>
</protein>
<dbReference type="AlphaFoldDB" id="A0A6J4U7Z1"/>
<name>A0A6J4U7Z1_9BACT</name>
<gene>
    <name evidence="2" type="ORF">AVDCRST_MAG19-34</name>
</gene>
<sequence>CRTRSTTSGRIPGPCAYQSLPGAASTRPPPADPGWPR</sequence>
<organism evidence="2">
    <name type="scientific">uncultured Thermomicrobiales bacterium</name>
    <dbReference type="NCBI Taxonomy" id="1645740"/>
    <lineage>
        <taxon>Bacteria</taxon>
        <taxon>Pseudomonadati</taxon>
        <taxon>Thermomicrobiota</taxon>
        <taxon>Thermomicrobia</taxon>
        <taxon>Thermomicrobiales</taxon>
        <taxon>environmental samples</taxon>
    </lineage>
</organism>
<feature type="non-terminal residue" evidence="2">
    <location>
        <position position="1"/>
    </location>
</feature>
<dbReference type="EMBL" id="CADCWL010000004">
    <property type="protein sequence ID" value="CAA9542850.1"/>
    <property type="molecule type" value="Genomic_DNA"/>
</dbReference>
<feature type="region of interest" description="Disordered" evidence="1">
    <location>
        <begin position="1"/>
        <end position="37"/>
    </location>
</feature>
<proteinExistence type="predicted"/>
<accession>A0A6J4U7Z1</accession>
<reference evidence="2" key="1">
    <citation type="submission" date="2020-02" db="EMBL/GenBank/DDBJ databases">
        <authorList>
            <person name="Meier V. D."/>
        </authorList>
    </citation>
    <scope>NUCLEOTIDE SEQUENCE</scope>
    <source>
        <strain evidence="2">AVDCRST_MAG19</strain>
    </source>
</reference>
<feature type="non-terminal residue" evidence="2">
    <location>
        <position position="37"/>
    </location>
</feature>